<dbReference type="AlphaFoldDB" id="A0A326UDZ3"/>
<dbReference type="InterPro" id="IPR011009">
    <property type="entry name" value="Kinase-like_dom_sf"/>
</dbReference>
<feature type="compositionally biased region" description="Low complexity" evidence="7">
    <location>
        <begin position="283"/>
        <end position="296"/>
    </location>
</feature>
<dbReference type="GO" id="GO:0005524">
    <property type="term" value="F:ATP binding"/>
    <property type="evidence" value="ECO:0007669"/>
    <property type="project" value="UniProtKB-UniRule"/>
</dbReference>
<dbReference type="CDD" id="cd14014">
    <property type="entry name" value="STKc_PknB_like"/>
    <property type="match status" value="1"/>
</dbReference>
<proteinExistence type="predicted"/>
<dbReference type="SMART" id="SM00220">
    <property type="entry name" value="S_TKc"/>
    <property type="match status" value="1"/>
</dbReference>
<dbReference type="Gene3D" id="1.10.510.10">
    <property type="entry name" value="Transferase(Phosphotransferase) domain 1"/>
    <property type="match status" value="1"/>
</dbReference>
<dbReference type="InterPro" id="IPR017441">
    <property type="entry name" value="Protein_kinase_ATP_BS"/>
</dbReference>
<dbReference type="SUPFAM" id="SSF56112">
    <property type="entry name" value="Protein kinase-like (PK-like)"/>
    <property type="match status" value="1"/>
</dbReference>
<comment type="caution">
    <text evidence="10">The sequence shown here is derived from an EMBL/GenBank/DDBJ whole genome shotgun (WGS) entry which is preliminary data.</text>
</comment>
<keyword evidence="11" id="KW-1185">Reference proteome</keyword>
<evidence type="ECO:0000259" key="9">
    <source>
        <dbReference type="PROSITE" id="PS50011"/>
    </source>
</evidence>
<protein>
    <recommendedName>
        <fullName evidence="1">non-specific serine/threonine protein kinase</fullName>
        <ecNumber evidence="1">2.7.11.1</ecNumber>
    </recommendedName>
</protein>
<dbReference type="InterPro" id="IPR008271">
    <property type="entry name" value="Ser/Thr_kinase_AS"/>
</dbReference>
<dbReference type="OrthoDB" id="9801841at2"/>
<accession>A0A326UDZ3</accession>
<dbReference type="PROSITE" id="PS50011">
    <property type="entry name" value="PROTEIN_KINASE_DOM"/>
    <property type="match status" value="1"/>
</dbReference>
<keyword evidence="3 6" id="KW-0547">Nucleotide-binding</keyword>
<feature type="region of interest" description="Disordered" evidence="7">
    <location>
        <begin position="278"/>
        <end position="317"/>
    </location>
</feature>
<evidence type="ECO:0000256" key="7">
    <source>
        <dbReference type="SAM" id="MobiDB-lite"/>
    </source>
</evidence>
<dbReference type="InterPro" id="IPR000719">
    <property type="entry name" value="Prot_kinase_dom"/>
</dbReference>
<dbReference type="PANTHER" id="PTHR43289">
    <property type="entry name" value="MITOGEN-ACTIVATED PROTEIN KINASE KINASE KINASE 20-RELATED"/>
    <property type="match status" value="1"/>
</dbReference>
<name>A0A326UDZ3_THEHA</name>
<dbReference type="InterPro" id="IPR010496">
    <property type="entry name" value="AL/BT2_dom"/>
</dbReference>
<feature type="binding site" evidence="6">
    <location>
        <position position="44"/>
    </location>
    <ligand>
        <name>ATP</name>
        <dbReference type="ChEBI" id="CHEBI:30616"/>
    </ligand>
</feature>
<dbReference type="PANTHER" id="PTHR43289:SF6">
    <property type="entry name" value="SERINE_THREONINE-PROTEIN KINASE NEKL-3"/>
    <property type="match status" value="1"/>
</dbReference>
<evidence type="ECO:0000256" key="6">
    <source>
        <dbReference type="PROSITE-ProRule" id="PRU10141"/>
    </source>
</evidence>
<keyword evidence="8" id="KW-1133">Transmembrane helix</keyword>
<keyword evidence="5 6" id="KW-0067">ATP-binding</keyword>
<evidence type="ECO:0000256" key="1">
    <source>
        <dbReference type="ARBA" id="ARBA00012513"/>
    </source>
</evidence>
<dbReference type="Gene3D" id="2.60.120.560">
    <property type="entry name" value="Exo-inulinase, domain 1"/>
    <property type="match status" value="1"/>
</dbReference>
<dbReference type="PROSITE" id="PS00107">
    <property type="entry name" value="PROTEIN_KINASE_ATP"/>
    <property type="match status" value="1"/>
</dbReference>
<evidence type="ECO:0000256" key="2">
    <source>
        <dbReference type="ARBA" id="ARBA00022679"/>
    </source>
</evidence>
<dbReference type="Proteomes" id="UP000248806">
    <property type="component" value="Unassembled WGS sequence"/>
</dbReference>
<organism evidence="10 11">
    <name type="scientific">Thermosporothrix hazakensis</name>
    <dbReference type="NCBI Taxonomy" id="644383"/>
    <lineage>
        <taxon>Bacteria</taxon>
        <taxon>Bacillati</taxon>
        <taxon>Chloroflexota</taxon>
        <taxon>Ktedonobacteria</taxon>
        <taxon>Ktedonobacterales</taxon>
        <taxon>Thermosporotrichaceae</taxon>
        <taxon>Thermosporothrix</taxon>
    </lineage>
</organism>
<evidence type="ECO:0000256" key="3">
    <source>
        <dbReference type="ARBA" id="ARBA00022741"/>
    </source>
</evidence>
<dbReference type="GO" id="GO:0004674">
    <property type="term" value="F:protein serine/threonine kinase activity"/>
    <property type="evidence" value="ECO:0007669"/>
    <property type="project" value="UniProtKB-KW"/>
</dbReference>
<dbReference type="GO" id="GO:0016787">
    <property type="term" value="F:hydrolase activity"/>
    <property type="evidence" value="ECO:0007669"/>
    <property type="project" value="InterPro"/>
</dbReference>
<keyword evidence="4 10" id="KW-0418">Kinase</keyword>
<evidence type="ECO:0000313" key="11">
    <source>
        <dbReference type="Proteomes" id="UP000248806"/>
    </source>
</evidence>
<evidence type="ECO:0000256" key="4">
    <source>
        <dbReference type="ARBA" id="ARBA00022777"/>
    </source>
</evidence>
<reference evidence="10 11" key="1">
    <citation type="submission" date="2018-06" db="EMBL/GenBank/DDBJ databases">
        <title>Genomic Encyclopedia of Archaeal and Bacterial Type Strains, Phase II (KMG-II): from individual species to whole genera.</title>
        <authorList>
            <person name="Goeker M."/>
        </authorList>
    </citation>
    <scope>NUCLEOTIDE SEQUENCE [LARGE SCALE GENOMIC DNA]</scope>
    <source>
        <strain evidence="10 11">ATCC BAA-1881</strain>
    </source>
</reference>
<dbReference type="Pfam" id="PF06439">
    <property type="entry name" value="3keto-disac_hyd"/>
    <property type="match status" value="1"/>
</dbReference>
<keyword evidence="10" id="KW-0723">Serine/threonine-protein kinase</keyword>
<dbReference type="RefSeq" id="WP_111324851.1">
    <property type="nucleotide sequence ID" value="NZ_BIFX01000001.1"/>
</dbReference>
<feature type="domain" description="Protein kinase" evidence="9">
    <location>
        <begin position="15"/>
        <end position="268"/>
    </location>
</feature>
<evidence type="ECO:0000256" key="8">
    <source>
        <dbReference type="SAM" id="Phobius"/>
    </source>
</evidence>
<dbReference type="EC" id="2.7.11.1" evidence="1"/>
<keyword evidence="8" id="KW-0472">Membrane</keyword>
<dbReference type="EMBL" id="QKUF01000021">
    <property type="protein sequence ID" value="PZW24649.1"/>
    <property type="molecule type" value="Genomic_DNA"/>
</dbReference>
<feature type="transmembrane region" description="Helical" evidence="8">
    <location>
        <begin position="323"/>
        <end position="344"/>
    </location>
</feature>
<keyword evidence="8" id="KW-0812">Transmembrane</keyword>
<sequence length="547" mass="60389">MVEQWQNVQKRIGNYYLLSLVGKGNYASVYHARHAYLQTEAAVKVLHARLVAEYKDHFRREAEVVAQLQHPHIIQLLDYGIERGTPYLVTTFAPQGTLRQRYPSGTRVPLKDVLSFVQQIAEALHYAHQRRLIHRDIKPENILLGAQGEILLGDFGIATIIESSTHESMQSVLGTALYMAPEQARGYPGSASDQYALAVMVYEWLSGAPPFRGSLIELAYQHQVEPVPSLAEAVPELPPDVVSVVEKALAKDPNERFSSVEAFARALTQAAQPPEPVPLLAETLSPTHPSSTSLSPTVPPSKRLELPSLSPSKEQPRSKRKRLLLASVFLLVLLFLGGSSFFLLRQPSRPPTPLPPTSAVPTPTPPKSQLLYQSTTFQDWKAPSGWQLQKGQILALGDTIEDVIFAPYQPSIPDYAVEVDIQIIRMNLLGISPTICDAGLLVHAAPGKEPGDYTGYVGAQKIADEAFLALVQGSTTSESHYGVTVKRQHDTAFHHYRLEVRGSTLTFLIDGQKIASFQDAQYAQPGKIGLWGRSVKATFKQFRVFSL</sequence>
<dbReference type="PROSITE" id="PS00108">
    <property type="entry name" value="PROTEIN_KINASE_ST"/>
    <property type="match status" value="1"/>
</dbReference>
<dbReference type="Pfam" id="PF00069">
    <property type="entry name" value="Pkinase"/>
    <property type="match status" value="1"/>
</dbReference>
<evidence type="ECO:0000256" key="5">
    <source>
        <dbReference type="ARBA" id="ARBA00022840"/>
    </source>
</evidence>
<keyword evidence="2" id="KW-0808">Transferase</keyword>
<gene>
    <name evidence="10" type="ORF">EI42_04531</name>
</gene>
<evidence type="ECO:0000313" key="10">
    <source>
        <dbReference type="EMBL" id="PZW24649.1"/>
    </source>
</evidence>